<evidence type="ECO:0000256" key="4">
    <source>
        <dbReference type="SAM" id="MobiDB-lite"/>
    </source>
</evidence>
<dbReference type="SUPFAM" id="SSF54928">
    <property type="entry name" value="RNA-binding domain, RBD"/>
    <property type="match status" value="3"/>
</dbReference>
<evidence type="ECO:0000313" key="7">
    <source>
        <dbReference type="Proteomes" id="UP000006310"/>
    </source>
</evidence>
<dbReference type="Pfam" id="PF00076">
    <property type="entry name" value="RRM_1"/>
    <property type="match status" value="1"/>
</dbReference>
<keyword evidence="1" id="KW-0677">Repeat</keyword>
<dbReference type="OMA" id="INYHVER"/>
<sequence>MTQQEQESVTSTGGGGGGVGLQLEQLANTHLLTVRVRWAKELGVGEQAVVNELSKVVHSFKGNLVNPVYVERYQYLVDSERIDLIQSCDLSFENATVEHAQWASDSKGNKDYSIVIQSQFKKRSAMERCIDKTVSILKDHSGSDDRKVIEAWSISYNNHSLTHPGNIFIGNVSKSTTLAELTEICEGFGPIMSIKLIDNKSGAPGRNKIHETATNFGFVSFQLGSQAAKCINELNGKRINGSDLLVNYHVERKEREKLYWDQFKNPGKETPTTMDNNSDCGADTESNGQMIQFPDENADDFKCVFVGNLPRSTTVITVDTTAEPTVVTVESVIAMIRERMESQLPNLEISSSYFPTEHTDIGSNTSSGNGRTQLKGYGFIKLPTHDDAVCVIETLNGSEWHDHKLTVNRAIQNRVHNLRRRATAFNKPRMYKSPSISNSRRSSFLDVPQQPFVGMVPFFRSGSTPRVFAAQGAPQALLPLANNPHQFIAPSNPYFPSNLPMPTSNQQESNLYIKHIPLSWRDPELYQFYKRFGKIISAKIITIGGSNRRNSGSPGIHQEDSNETNGVSNVGSSKGYGFVCFENPLDASRAILATNGALVDPNHVLEVSFANKKNGHESGDRHMIDVNDTRYNQKFLNALVHEQNQVMLMSSLQNSQGLSPPLPPVIRQAPGFAYQQATTSPIPAFVPVSSYAPIPMQYPNHTDGIN</sequence>
<dbReference type="GO" id="GO:0003723">
    <property type="term" value="F:RNA binding"/>
    <property type="evidence" value="ECO:0007669"/>
    <property type="project" value="UniProtKB-UniRule"/>
</dbReference>
<dbReference type="RefSeq" id="XP_022466659.1">
    <property type="nucleotide sequence ID" value="XM_022610355.1"/>
</dbReference>
<dbReference type="InterPro" id="IPR012677">
    <property type="entry name" value="Nucleotide-bd_a/b_plait_sf"/>
</dbReference>
<organism evidence="6 7">
    <name type="scientific">Huiozyma naganishii (strain ATCC MYA-139 / BCRC 22969 / CBS 8797 / KCTC 17520 / NBRC 10181 / NCYC 3082 / Yp74L-3)</name>
    <name type="common">Yeast</name>
    <name type="synonym">Kazachstania naganishii</name>
    <dbReference type="NCBI Taxonomy" id="1071383"/>
    <lineage>
        <taxon>Eukaryota</taxon>
        <taxon>Fungi</taxon>
        <taxon>Dikarya</taxon>
        <taxon>Ascomycota</taxon>
        <taxon>Saccharomycotina</taxon>
        <taxon>Saccharomycetes</taxon>
        <taxon>Saccharomycetales</taxon>
        <taxon>Saccharomycetaceae</taxon>
        <taxon>Huiozyma</taxon>
    </lineage>
</organism>
<evidence type="ECO:0000259" key="5">
    <source>
        <dbReference type="PROSITE" id="PS50102"/>
    </source>
</evidence>
<name>J7SA09_HUIN7</name>
<feature type="domain" description="RRM" evidence="5">
    <location>
        <begin position="509"/>
        <end position="612"/>
    </location>
</feature>
<feature type="region of interest" description="Disordered" evidence="4">
    <location>
        <begin position="547"/>
        <end position="567"/>
    </location>
</feature>
<reference evidence="6 7" key="1">
    <citation type="journal article" date="2011" name="Proc. Natl. Acad. Sci. U.S.A.">
        <title>Evolutionary erosion of yeast sex chromosomes by mating-type switching accidents.</title>
        <authorList>
            <person name="Gordon J.L."/>
            <person name="Armisen D."/>
            <person name="Proux-Wera E."/>
            <person name="Oheigeartaigh S.S."/>
            <person name="Byrne K.P."/>
            <person name="Wolfe K.H."/>
        </authorList>
    </citation>
    <scope>NUCLEOTIDE SEQUENCE [LARGE SCALE GENOMIC DNA]</scope>
    <source>
        <strain evidence="7">ATCC MYA-139 / BCRC 22969 / CBS 8797 / CCRC 22969 / KCTC 17520 / NBRC 10181 / NCYC 3082</strain>
    </source>
</reference>
<dbReference type="Gene3D" id="3.30.70.330">
    <property type="match status" value="3"/>
</dbReference>
<evidence type="ECO:0000256" key="2">
    <source>
        <dbReference type="ARBA" id="ARBA00022884"/>
    </source>
</evidence>
<dbReference type="CDD" id="cd00590">
    <property type="entry name" value="RRM_SF"/>
    <property type="match status" value="2"/>
</dbReference>
<dbReference type="InterPro" id="IPR000504">
    <property type="entry name" value="RRM_dom"/>
</dbReference>
<keyword evidence="2 3" id="KW-0694">RNA-binding</keyword>
<keyword evidence="7" id="KW-1185">Reference proteome</keyword>
<dbReference type="OrthoDB" id="6159137at2759"/>
<dbReference type="GeneID" id="34528181"/>
<accession>J7SA09</accession>
<dbReference type="Proteomes" id="UP000006310">
    <property type="component" value="Chromosome 11"/>
</dbReference>
<dbReference type="PROSITE" id="PS50102">
    <property type="entry name" value="RRM"/>
    <property type="match status" value="3"/>
</dbReference>
<dbReference type="eggNOG" id="KOG0108">
    <property type="taxonomic scope" value="Eukaryota"/>
</dbReference>
<evidence type="ECO:0000313" key="6">
    <source>
        <dbReference type="EMBL" id="CCK72414.1"/>
    </source>
</evidence>
<gene>
    <name evidence="6" type="primary">KNAG0K00460</name>
    <name evidence="6" type="ordered locus">KNAG_0K00460</name>
</gene>
<dbReference type="KEGG" id="kng:KNAG_0K00460"/>
<feature type="domain" description="RRM" evidence="5">
    <location>
        <begin position="302"/>
        <end position="412"/>
    </location>
</feature>
<dbReference type="AlphaFoldDB" id="J7SA09"/>
<reference evidence="7" key="2">
    <citation type="submission" date="2012-08" db="EMBL/GenBank/DDBJ databases">
        <title>Genome sequence of Kazachstania naganishii.</title>
        <authorList>
            <person name="Gordon J.L."/>
            <person name="Armisen D."/>
            <person name="Proux-Wera E."/>
            <person name="OhEigeartaigh S.S."/>
            <person name="Byrne K.P."/>
            <person name="Wolfe K.H."/>
        </authorList>
    </citation>
    <scope>NUCLEOTIDE SEQUENCE [LARGE SCALE GENOMIC DNA]</scope>
    <source>
        <strain evidence="7">ATCC MYA-139 / BCRC 22969 / CBS 8797 / CCRC 22969 / KCTC 17520 / NBRC 10181 / NCYC 3082</strain>
    </source>
</reference>
<evidence type="ECO:0000256" key="1">
    <source>
        <dbReference type="ARBA" id="ARBA00022737"/>
    </source>
</evidence>
<dbReference type="HOGENOM" id="CLU_018630_0_0_1"/>
<protein>
    <recommendedName>
        <fullName evidence="5">RRM domain-containing protein</fullName>
    </recommendedName>
</protein>
<dbReference type="STRING" id="1071383.J7SA09"/>
<feature type="domain" description="RRM" evidence="5">
    <location>
        <begin position="165"/>
        <end position="251"/>
    </location>
</feature>
<evidence type="ECO:0000256" key="3">
    <source>
        <dbReference type="PROSITE-ProRule" id="PRU00176"/>
    </source>
</evidence>
<dbReference type="PANTHER" id="PTHR24012">
    <property type="entry name" value="RNA BINDING PROTEIN"/>
    <property type="match status" value="1"/>
</dbReference>
<proteinExistence type="predicted"/>
<dbReference type="SMART" id="SM00360">
    <property type="entry name" value="RRM"/>
    <property type="match status" value="3"/>
</dbReference>
<dbReference type="InterPro" id="IPR035979">
    <property type="entry name" value="RBD_domain_sf"/>
</dbReference>
<dbReference type="EMBL" id="HE978324">
    <property type="protein sequence ID" value="CCK72414.1"/>
    <property type="molecule type" value="Genomic_DNA"/>
</dbReference>